<feature type="chain" id="PRO_5025664161" description="Lytic polysaccharide monooxygenase" evidence="1">
    <location>
        <begin position="22"/>
        <end position="401"/>
    </location>
</feature>
<dbReference type="EMBL" id="ML987189">
    <property type="protein sequence ID" value="KAF2255605.1"/>
    <property type="molecule type" value="Genomic_DNA"/>
</dbReference>
<keyword evidence="3" id="KW-1185">Reference proteome</keyword>
<keyword evidence="1" id="KW-0732">Signal</keyword>
<reference evidence="2" key="1">
    <citation type="journal article" date="2020" name="Stud. Mycol.">
        <title>101 Dothideomycetes genomes: a test case for predicting lifestyles and emergence of pathogens.</title>
        <authorList>
            <person name="Haridas S."/>
            <person name="Albert R."/>
            <person name="Binder M."/>
            <person name="Bloem J."/>
            <person name="Labutti K."/>
            <person name="Salamov A."/>
            <person name="Andreopoulos B."/>
            <person name="Baker S."/>
            <person name="Barry K."/>
            <person name="Bills G."/>
            <person name="Bluhm B."/>
            <person name="Cannon C."/>
            <person name="Castanera R."/>
            <person name="Culley D."/>
            <person name="Daum C."/>
            <person name="Ezra D."/>
            <person name="Gonzalez J."/>
            <person name="Henrissat B."/>
            <person name="Kuo A."/>
            <person name="Liang C."/>
            <person name="Lipzen A."/>
            <person name="Lutzoni F."/>
            <person name="Magnuson J."/>
            <person name="Mondo S."/>
            <person name="Nolan M."/>
            <person name="Ohm R."/>
            <person name="Pangilinan J."/>
            <person name="Park H.-J."/>
            <person name="Ramirez L."/>
            <person name="Alfaro M."/>
            <person name="Sun H."/>
            <person name="Tritt A."/>
            <person name="Yoshinaga Y."/>
            <person name="Zwiers L.-H."/>
            <person name="Turgeon B."/>
            <person name="Goodwin S."/>
            <person name="Spatafora J."/>
            <person name="Crous P."/>
            <person name="Grigoriev I."/>
        </authorList>
    </citation>
    <scope>NUCLEOTIDE SEQUENCE</scope>
    <source>
        <strain evidence="2">CBS 122368</strain>
    </source>
</reference>
<proteinExistence type="predicted"/>
<dbReference type="RefSeq" id="XP_033690609.1">
    <property type="nucleotide sequence ID" value="XM_033824551.1"/>
</dbReference>
<protein>
    <recommendedName>
        <fullName evidence="4">Lytic polysaccharide monooxygenase</fullName>
    </recommendedName>
</protein>
<name>A0A6A6IYI3_9PLEO</name>
<evidence type="ECO:0000313" key="3">
    <source>
        <dbReference type="Proteomes" id="UP000800094"/>
    </source>
</evidence>
<feature type="signal peptide" evidence="1">
    <location>
        <begin position="1"/>
        <end position="21"/>
    </location>
</feature>
<dbReference type="Proteomes" id="UP000800094">
    <property type="component" value="Unassembled WGS sequence"/>
</dbReference>
<dbReference type="OrthoDB" id="3937708at2759"/>
<dbReference type="AlphaFoldDB" id="A0A6A6IYI3"/>
<gene>
    <name evidence="2" type="ORF">BU26DRAFT_443779</name>
</gene>
<evidence type="ECO:0000313" key="2">
    <source>
        <dbReference type="EMBL" id="KAF2255605.1"/>
    </source>
</evidence>
<sequence>MFHSRLSSLSAVTALLSLAASDPNSICYSYGVDFVDEGHYFINTLSNEQFTCVSTFKGCNNDVADVLFVDPNGDEVLCSQIPTTPEDTPELSTCPILKSQMVSGDWIILILGNNDDGQPFAWQRDLYLTCGPQATTTSTPTATFDVTSTPVVTSTSTSTFVITSEFGPTATFTLPSATAKKTKTITPKPVTTTATKTFTRTKYTWTKELSIVTKTETATCTTSKSKPDKPCTYSPTLLHPAALETPTSLPRMHRFMRKADRAVDVEYARARIEAAKLKRDRKARVAAPIAKRAPDEPTITITASPPVNITVTHTAPATTQIETTAITSTTTTTLPPVTVYSGIYTSTITLPTPTKTRLAFKYAVTTSTKTFRATWTSTTTITPSASIPACKSRGGHFGGKI</sequence>
<accession>A0A6A6IYI3</accession>
<evidence type="ECO:0008006" key="4">
    <source>
        <dbReference type="Google" id="ProtNLM"/>
    </source>
</evidence>
<evidence type="ECO:0000256" key="1">
    <source>
        <dbReference type="SAM" id="SignalP"/>
    </source>
</evidence>
<dbReference type="GeneID" id="54577881"/>
<organism evidence="2 3">
    <name type="scientific">Trematosphaeria pertusa</name>
    <dbReference type="NCBI Taxonomy" id="390896"/>
    <lineage>
        <taxon>Eukaryota</taxon>
        <taxon>Fungi</taxon>
        <taxon>Dikarya</taxon>
        <taxon>Ascomycota</taxon>
        <taxon>Pezizomycotina</taxon>
        <taxon>Dothideomycetes</taxon>
        <taxon>Pleosporomycetidae</taxon>
        <taxon>Pleosporales</taxon>
        <taxon>Massarineae</taxon>
        <taxon>Trematosphaeriaceae</taxon>
        <taxon>Trematosphaeria</taxon>
    </lineage>
</organism>